<protein>
    <submittedName>
        <fullName evidence="2">Uncharacterized protein</fullName>
    </submittedName>
</protein>
<comment type="caution">
    <text evidence="2">The sequence shown here is derived from an EMBL/GenBank/DDBJ whole genome shotgun (WGS) entry which is preliminary data.</text>
</comment>
<dbReference type="EMBL" id="BQNB010010392">
    <property type="protein sequence ID" value="GJS76666.1"/>
    <property type="molecule type" value="Genomic_DNA"/>
</dbReference>
<evidence type="ECO:0000313" key="3">
    <source>
        <dbReference type="Proteomes" id="UP001151760"/>
    </source>
</evidence>
<keyword evidence="3" id="KW-1185">Reference proteome</keyword>
<name>A0ABQ4YI69_9ASTR</name>
<evidence type="ECO:0000256" key="1">
    <source>
        <dbReference type="SAM" id="MobiDB-lite"/>
    </source>
</evidence>
<proteinExistence type="predicted"/>
<accession>A0ABQ4YI69</accession>
<organism evidence="2 3">
    <name type="scientific">Tanacetum coccineum</name>
    <dbReference type="NCBI Taxonomy" id="301880"/>
    <lineage>
        <taxon>Eukaryota</taxon>
        <taxon>Viridiplantae</taxon>
        <taxon>Streptophyta</taxon>
        <taxon>Embryophyta</taxon>
        <taxon>Tracheophyta</taxon>
        <taxon>Spermatophyta</taxon>
        <taxon>Magnoliopsida</taxon>
        <taxon>eudicotyledons</taxon>
        <taxon>Gunneridae</taxon>
        <taxon>Pentapetalae</taxon>
        <taxon>asterids</taxon>
        <taxon>campanulids</taxon>
        <taxon>Asterales</taxon>
        <taxon>Asteraceae</taxon>
        <taxon>Asteroideae</taxon>
        <taxon>Anthemideae</taxon>
        <taxon>Anthemidinae</taxon>
        <taxon>Tanacetum</taxon>
    </lineage>
</organism>
<feature type="compositionally biased region" description="Basic and acidic residues" evidence="1">
    <location>
        <begin position="17"/>
        <end position="30"/>
    </location>
</feature>
<sequence>MSGGGGGTEGSESGRGMGERVEVQEGKRETLLGSEEEGLKKSGMLMGELGGGDYNGRGGAGRGGGANGLGLDGDEFGGLMWRSVESGECYGFGKFKGLGICRAGAGIGGIDVMGWGGIGRLVVERYDGNMRWKRKNWEGGRRKWGTGGIDCGLGDVRWNWGQGGGRVGWGCCSGDEDGWMIWIGLGMEGKGVWGGRISFCGIGVWRGEGSSGRGVGVFVGVSGLGSAVEIGGKGGILVRKGEGSGGGYFMCYVGSEEAWGKWFGGEELLDRGWNDYGEGGENLLWVRLKVHARRRLEEYWEDKGAHPIGGRTHGFAPWRGMQGGTPVDSHARNEGGVGLLAEDNGGLEKRWEVGNGWEMRNCGGVWGERWNVDVGGKCVEGGSVLGAGLVVLWGWKGGGWDKGLLGIKKMWGFWGKYRNVLGIDLRVYWIVGRAGGREVEGILELEGGSGTSYVVGYVGSG</sequence>
<reference evidence="2" key="1">
    <citation type="journal article" date="2022" name="Int. J. Mol. Sci.">
        <title>Draft Genome of Tanacetum Coccineum: Genomic Comparison of Closely Related Tanacetum-Family Plants.</title>
        <authorList>
            <person name="Yamashiro T."/>
            <person name="Shiraishi A."/>
            <person name="Nakayama K."/>
            <person name="Satake H."/>
        </authorList>
    </citation>
    <scope>NUCLEOTIDE SEQUENCE</scope>
</reference>
<dbReference type="Proteomes" id="UP001151760">
    <property type="component" value="Unassembled WGS sequence"/>
</dbReference>
<reference evidence="2" key="2">
    <citation type="submission" date="2022-01" db="EMBL/GenBank/DDBJ databases">
        <authorList>
            <person name="Yamashiro T."/>
            <person name="Shiraishi A."/>
            <person name="Satake H."/>
            <person name="Nakayama K."/>
        </authorList>
    </citation>
    <scope>NUCLEOTIDE SEQUENCE</scope>
</reference>
<feature type="region of interest" description="Disordered" evidence="1">
    <location>
        <begin position="1"/>
        <end position="37"/>
    </location>
</feature>
<evidence type="ECO:0000313" key="2">
    <source>
        <dbReference type="EMBL" id="GJS76666.1"/>
    </source>
</evidence>
<feature type="compositionally biased region" description="Gly residues" evidence="1">
    <location>
        <begin position="1"/>
        <end position="16"/>
    </location>
</feature>
<gene>
    <name evidence="2" type="ORF">Tco_0726547</name>
</gene>